<gene>
    <name evidence="1" type="ORF">Dsin_028867</name>
</gene>
<dbReference type="PANTHER" id="PTHR33484:SF3">
    <property type="entry name" value="HYDROXYPROLINE-RICH GLYCOPROTEIN FAMILY PROTEIN"/>
    <property type="match status" value="1"/>
</dbReference>
<dbReference type="Proteomes" id="UP001281410">
    <property type="component" value="Unassembled WGS sequence"/>
</dbReference>
<comment type="caution">
    <text evidence="1">The sequence shown here is derived from an EMBL/GenBank/DDBJ whole genome shotgun (WGS) entry which is preliminary data.</text>
</comment>
<dbReference type="AlphaFoldDB" id="A0AAD9ZT16"/>
<keyword evidence="2" id="KW-1185">Reference proteome</keyword>
<evidence type="ECO:0000313" key="2">
    <source>
        <dbReference type="Proteomes" id="UP001281410"/>
    </source>
</evidence>
<accession>A0AAD9ZT16</accession>
<sequence length="108" mass="12442">MATHRQYQTRDQEYLRKVAAEGFAAVDKFYRRGTPGISPPPPLPPPTPQLYDYREHHRDQYYPQQAAVMNSQEVAQKYGGVLIPDYGMRKQAHVFGGTRIRAPRRAIN</sequence>
<protein>
    <submittedName>
        <fullName evidence="1">Uncharacterized protein</fullName>
    </submittedName>
</protein>
<proteinExistence type="predicted"/>
<evidence type="ECO:0000313" key="1">
    <source>
        <dbReference type="EMBL" id="KAK3189306.1"/>
    </source>
</evidence>
<reference evidence="1" key="1">
    <citation type="journal article" date="2023" name="Plant J.">
        <title>Genome sequences and population genomics provide insights into the demographic history, inbreeding, and mutation load of two 'living fossil' tree species of Dipteronia.</title>
        <authorList>
            <person name="Feng Y."/>
            <person name="Comes H.P."/>
            <person name="Chen J."/>
            <person name="Zhu S."/>
            <person name="Lu R."/>
            <person name="Zhang X."/>
            <person name="Li P."/>
            <person name="Qiu J."/>
            <person name="Olsen K.M."/>
            <person name="Qiu Y."/>
        </authorList>
    </citation>
    <scope>NUCLEOTIDE SEQUENCE</scope>
    <source>
        <strain evidence="1">NBL</strain>
    </source>
</reference>
<dbReference type="EMBL" id="JANJYJ010000009">
    <property type="protein sequence ID" value="KAK3189306.1"/>
    <property type="molecule type" value="Genomic_DNA"/>
</dbReference>
<dbReference type="PANTHER" id="PTHR33484">
    <property type="entry name" value="BNAC07G33360D PROTEIN"/>
    <property type="match status" value="1"/>
</dbReference>
<name>A0AAD9ZT16_9ROSI</name>
<organism evidence="1 2">
    <name type="scientific">Dipteronia sinensis</name>
    <dbReference type="NCBI Taxonomy" id="43782"/>
    <lineage>
        <taxon>Eukaryota</taxon>
        <taxon>Viridiplantae</taxon>
        <taxon>Streptophyta</taxon>
        <taxon>Embryophyta</taxon>
        <taxon>Tracheophyta</taxon>
        <taxon>Spermatophyta</taxon>
        <taxon>Magnoliopsida</taxon>
        <taxon>eudicotyledons</taxon>
        <taxon>Gunneridae</taxon>
        <taxon>Pentapetalae</taxon>
        <taxon>rosids</taxon>
        <taxon>malvids</taxon>
        <taxon>Sapindales</taxon>
        <taxon>Sapindaceae</taxon>
        <taxon>Hippocastanoideae</taxon>
        <taxon>Acereae</taxon>
        <taxon>Dipteronia</taxon>
    </lineage>
</organism>